<accession>A0A1E3L7Q9</accession>
<dbReference type="PANTHER" id="PTHR45569">
    <property type="entry name" value="SENSOR PROTEIN KDPD"/>
    <property type="match status" value="1"/>
</dbReference>
<dbReference type="Proteomes" id="UP000094578">
    <property type="component" value="Unassembled WGS sequence"/>
</dbReference>
<proteinExistence type="predicted"/>
<dbReference type="AlphaFoldDB" id="A0A1E3L7Q9"/>
<reference evidence="2 3" key="1">
    <citation type="submission" date="2016-08" db="EMBL/GenBank/DDBJ databases">
        <title>Genome sequencing of Paenibacillus sp. TI45-13ar, isolated from Korean traditional nuruk.</title>
        <authorList>
            <person name="Kim S.-J."/>
        </authorList>
    </citation>
    <scope>NUCLEOTIDE SEQUENCE [LARGE SCALE GENOMIC DNA]</scope>
    <source>
        <strain evidence="2 3">TI45-13ar</strain>
    </source>
</reference>
<dbReference type="GO" id="GO:0005886">
    <property type="term" value="C:plasma membrane"/>
    <property type="evidence" value="ECO:0007669"/>
    <property type="project" value="TreeGrafter"/>
</dbReference>
<name>A0A1E3L7Q9_9BACL</name>
<keyword evidence="2" id="KW-0808">Transferase</keyword>
<dbReference type="EMBL" id="MDER01000030">
    <property type="protein sequence ID" value="ODP29641.1"/>
    <property type="molecule type" value="Genomic_DNA"/>
</dbReference>
<evidence type="ECO:0000313" key="3">
    <source>
        <dbReference type="Proteomes" id="UP000094578"/>
    </source>
</evidence>
<dbReference type="STRING" id="1886670.PTI45_01124"/>
<dbReference type="Gene3D" id="3.40.50.620">
    <property type="entry name" value="HUPs"/>
    <property type="match status" value="1"/>
</dbReference>
<dbReference type="Pfam" id="PF00582">
    <property type="entry name" value="Usp"/>
    <property type="match status" value="1"/>
</dbReference>
<dbReference type="PATRIC" id="fig|1886670.3.peg.1147"/>
<evidence type="ECO:0000313" key="2">
    <source>
        <dbReference type="EMBL" id="ODP29641.1"/>
    </source>
</evidence>
<gene>
    <name evidence="2" type="primary">kdpD</name>
    <name evidence="2" type="ORF">PTI45_01124</name>
</gene>
<dbReference type="GO" id="GO:0000155">
    <property type="term" value="F:phosphorelay sensor kinase activity"/>
    <property type="evidence" value="ECO:0007669"/>
    <property type="project" value="TreeGrafter"/>
</dbReference>
<protein>
    <submittedName>
        <fullName evidence="2">Histidine kinase</fullName>
        <ecNumber evidence="2">2.7.13.3</ecNumber>
    </submittedName>
</protein>
<organism evidence="2 3">
    <name type="scientific">Paenibacillus nuruki</name>
    <dbReference type="NCBI Taxonomy" id="1886670"/>
    <lineage>
        <taxon>Bacteria</taxon>
        <taxon>Bacillati</taxon>
        <taxon>Bacillota</taxon>
        <taxon>Bacilli</taxon>
        <taxon>Bacillales</taxon>
        <taxon>Paenibacillaceae</taxon>
        <taxon>Paenibacillus</taxon>
    </lineage>
</organism>
<dbReference type="InterPro" id="IPR014729">
    <property type="entry name" value="Rossmann-like_a/b/a_fold"/>
</dbReference>
<comment type="caution">
    <text evidence="2">The sequence shown here is derived from an EMBL/GenBank/DDBJ whole genome shotgun (WGS) entry which is preliminary data.</text>
</comment>
<evidence type="ECO:0000259" key="1">
    <source>
        <dbReference type="Pfam" id="PF00582"/>
    </source>
</evidence>
<dbReference type="InterPro" id="IPR052023">
    <property type="entry name" value="Histidine_kinase_KdpD"/>
</dbReference>
<dbReference type="EC" id="2.7.13.3" evidence="2"/>
<dbReference type="PANTHER" id="PTHR45569:SF1">
    <property type="entry name" value="SENSOR PROTEIN KDPD"/>
    <property type="match status" value="1"/>
</dbReference>
<sequence>MNSEKIMVCVYYGPNGERLIRRGIHLSQLIQSPLCVLSVIDHPIDEMDQQEEKYIEAWRKLTEEAGGTFVLLESHGQEAADIIASTAQKHDVTQLIIGQSAQTRWQEIMKGSIVNDLLEKLGAIDLHIVAVQRMQAQLEETHEEGVDVEVVQTPRGYEIAYETHGRPIVIEGIFFKDMHTDFDNGLLKLCINGQYQYLKVFKGKLIDELVLEPQSL</sequence>
<dbReference type="SUPFAM" id="SSF52402">
    <property type="entry name" value="Adenine nucleotide alpha hydrolases-like"/>
    <property type="match status" value="1"/>
</dbReference>
<keyword evidence="2" id="KW-0418">Kinase</keyword>
<dbReference type="InterPro" id="IPR006016">
    <property type="entry name" value="UspA"/>
</dbReference>
<keyword evidence="3" id="KW-1185">Reference proteome</keyword>
<feature type="domain" description="UspA" evidence="1">
    <location>
        <begin position="4"/>
        <end position="120"/>
    </location>
</feature>